<dbReference type="Gene3D" id="3.30.40.10">
    <property type="entry name" value="Zinc/RING finger domain, C3HC4 (zinc finger)"/>
    <property type="match status" value="1"/>
</dbReference>
<dbReference type="CDD" id="cd09583">
    <property type="entry name" value="SAM_Atherin-like"/>
    <property type="match status" value="1"/>
</dbReference>
<dbReference type="PROSITE" id="PS52014">
    <property type="entry name" value="SAMD1_WH"/>
    <property type="match status" value="1"/>
</dbReference>
<accession>A0AAN8JNU8</accession>
<dbReference type="GO" id="GO:0005634">
    <property type="term" value="C:nucleus"/>
    <property type="evidence" value="ECO:0007669"/>
    <property type="project" value="UniProtKB-SubCell"/>
</dbReference>
<evidence type="ECO:0000259" key="16">
    <source>
        <dbReference type="PROSITE" id="PS50016"/>
    </source>
</evidence>
<keyword evidence="13" id="KW-0539">Nucleus</keyword>
<evidence type="ECO:0000256" key="15">
    <source>
        <dbReference type="SAM" id="MobiDB-lite"/>
    </source>
</evidence>
<evidence type="ECO:0000256" key="1">
    <source>
        <dbReference type="ARBA" id="ARBA00004123"/>
    </source>
</evidence>
<evidence type="ECO:0000256" key="11">
    <source>
        <dbReference type="ARBA" id="ARBA00023015"/>
    </source>
</evidence>
<feature type="domain" description="PHD-type" evidence="16">
    <location>
        <begin position="268"/>
        <end position="318"/>
    </location>
</feature>
<dbReference type="AlphaFoldDB" id="A0AAN8JNU8"/>
<evidence type="ECO:0000256" key="12">
    <source>
        <dbReference type="ARBA" id="ARBA00023163"/>
    </source>
</evidence>
<evidence type="ECO:0008006" key="21">
    <source>
        <dbReference type="Google" id="ProtNLM"/>
    </source>
</evidence>
<keyword evidence="5" id="KW-0479">Metal-binding</keyword>
<keyword evidence="12" id="KW-0804">Transcription</keyword>
<name>A0AAN8JNU8_PATCE</name>
<organism evidence="19 20">
    <name type="scientific">Patella caerulea</name>
    <name type="common">Rayed Mediterranean limpet</name>
    <dbReference type="NCBI Taxonomy" id="87958"/>
    <lineage>
        <taxon>Eukaryota</taxon>
        <taxon>Metazoa</taxon>
        <taxon>Spiralia</taxon>
        <taxon>Lophotrochozoa</taxon>
        <taxon>Mollusca</taxon>
        <taxon>Gastropoda</taxon>
        <taxon>Patellogastropoda</taxon>
        <taxon>Patelloidea</taxon>
        <taxon>Patellidae</taxon>
        <taxon>Patella</taxon>
    </lineage>
</organism>
<keyword evidence="3" id="KW-1017">Isopeptide bond</keyword>
<dbReference type="InterPro" id="IPR013083">
    <property type="entry name" value="Znf_RING/FYVE/PHD"/>
</dbReference>
<dbReference type="EMBL" id="JAZGQO010000008">
    <property type="protein sequence ID" value="KAK6179223.1"/>
    <property type="molecule type" value="Genomic_DNA"/>
</dbReference>
<dbReference type="PROSITE" id="PS50016">
    <property type="entry name" value="ZF_PHD_2"/>
    <property type="match status" value="2"/>
</dbReference>
<dbReference type="PANTHER" id="PTHR12247">
    <property type="entry name" value="POLYCOMB GROUP PROTEIN"/>
    <property type="match status" value="1"/>
</dbReference>
<evidence type="ECO:0000313" key="20">
    <source>
        <dbReference type="Proteomes" id="UP001347796"/>
    </source>
</evidence>
<keyword evidence="7 14" id="KW-0863">Zinc-finger</keyword>
<proteinExistence type="predicted"/>
<dbReference type="GO" id="GO:0042393">
    <property type="term" value="F:histone binding"/>
    <property type="evidence" value="ECO:0007669"/>
    <property type="project" value="TreeGrafter"/>
</dbReference>
<evidence type="ECO:0000256" key="3">
    <source>
        <dbReference type="ARBA" id="ARBA00022499"/>
    </source>
</evidence>
<evidence type="ECO:0000256" key="8">
    <source>
        <dbReference type="ARBA" id="ARBA00022833"/>
    </source>
</evidence>
<evidence type="ECO:0000313" key="19">
    <source>
        <dbReference type="EMBL" id="KAK6179223.1"/>
    </source>
</evidence>
<evidence type="ECO:0000256" key="4">
    <source>
        <dbReference type="ARBA" id="ARBA00022553"/>
    </source>
</evidence>
<evidence type="ECO:0000256" key="5">
    <source>
        <dbReference type="ARBA" id="ARBA00022723"/>
    </source>
</evidence>
<dbReference type="GO" id="GO:0045892">
    <property type="term" value="P:negative regulation of DNA-templated transcription"/>
    <property type="evidence" value="ECO:0007669"/>
    <property type="project" value="TreeGrafter"/>
</dbReference>
<dbReference type="GO" id="GO:0003682">
    <property type="term" value="F:chromatin binding"/>
    <property type="evidence" value="ECO:0007669"/>
    <property type="project" value="TreeGrafter"/>
</dbReference>
<dbReference type="InterPro" id="IPR050548">
    <property type="entry name" value="PcG_chromatin_remod_factors"/>
</dbReference>
<evidence type="ECO:0000259" key="18">
    <source>
        <dbReference type="PROSITE" id="PS52014"/>
    </source>
</evidence>
<dbReference type="GO" id="GO:0006325">
    <property type="term" value="P:chromatin organization"/>
    <property type="evidence" value="ECO:0007669"/>
    <property type="project" value="UniProtKB-KW"/>
</dbReference>
<comment type="caution">
    <text evidence="19">The sequence shown here is derived from an EMBL/GenBank/DDBJ whole genome shotgun (WGS) entry which is preliminary data.</text>
</comment>
<dbReference type="InterPro" id="IPR011011">
    <property type="entry name" value="Znf_FYVE_PHD"/>
</dbReference>
<feature type="domain" description="SAM" evidence="17">
    <location>
        <begin position="389"/>
        <end position="452"/>
    </location>
</feature>
<dbReference type="GO" id="GO:0008270">
    <property type="term" value="F:zinc ion binding"/>
    <property type="evidence" value="ECO:0007669"/>
    <property type="project" value="UniProtKB-KW"/>
</dbReference>
<evidence type="ECO:0000256" key="13">
    <source>
        <dbReference type="ARBA" id="ARBA00023242"/>
    </source>
</evidence>
<keyword evidence="6" id="KW-0677">Repeat</keyword>
<evidence type="ECO:0000256" key="9">
    <source>
        <dbReference type="ARBA" id="ARBA00022843"/>
    </source>
</evidence>
<dbReference type="InterPro" id="IPR019787">
    <property type="entry name" value="Znf_PHD-finger"/>
</dbReference>
<keyword evidence="20" id="KW-1185">Reference proteome</keyword>
<dbReference type="InterPro" id="IPR013761">
    <property type="entry name" value="SAM/pointed_sf"/>
</dbReference>
<keyword evidence="2" id="KW-0678">Repressor</keyword>
<feature type="domain" description="SAMD1-like winged helix (WH)" evidence="18">
    <location>
        <begin position="1"/>
        <end position="74"/>
    </location>
</feature>
<dbReference type="Pfam" id="PF00536">
    <property type="entry name" value="SAM_1"/>
    <property type="match status" value="1"/>
</dbReference>
<dbReference type="InterPro" id="IPR001965">
    <property type="entry name" value="Znf_PHD"/>
</dbReference>
<keyword evidence="11" id="KW-0805">Transcription regulation</keyword>
<dbReference type="SUPFAM" id="SSF57903">
    <property type="entry name" value="FYVE/PHD zinc finger"/>
    <property type="match status" value="2"/>
</dbReference>
<dbReference type="Pfam" id="PF21524">
    <property type="entry name" value="SAMD1_WH"/>
    <property type="match status" value="1"/>
</dbReference>
<dbReference type="Pfam" id="PF00628">
    <property type="entry name" value="PHD"/>
    <property type="match status" value="2"/>
</dbReference>
<dbReference type="InterPro" id="IPR048589">
    <property type="entry name" value="SAMD1-like_WH"/>
</dbReference>
<dbReference type="InterPro" id="IPR001660">
    <property type="entry name" value="SAM"/>
</dbReference>
<feature type="compositionally biased region" description="Basic residues" evidence="15">
    <location>
        <begin position="175"/>
        <end position="190"/>
    </location>
</feature>
<dbReference type="GO" id="GO:0003677">
    <property type="term" value="F:DNA binding"/>
    <property type="evidence" value="ECO:0007669"/>
    <property type="project" value="InterPro"/>
</dbReference>
<dbReference type="SUPFAM" id="SSF47769">
    <property type="entry name" value="SAM/Pointed domain"/>
    <property type="match status" value="1"/>
</dbReference>
<evidence type="ECO:0000256" key="2">
    <source>
        <dbReference type="ARBA" id="ARBA00022491"/>
    </source>
</evidence>
<dbReference type="SMART" id="SM00249">
    <property type="entry name" value="PHD"/>
    <property type="match status" value="2"/>
</dbReference>
<feature type="region of interest" description="Disordered" evidence="15">
    <location>
        <begin position="155"/>
        <end position="192"/>
    </location>
</feature>
<evidence type="ECO:0000259" key="17">
    <source>
        <dbReference type="PROSITE" id="PS50105"/>
    </source>
</evidence>
<feature type="domain" description="PHD-type" evidence="16">
    <location>
        <begin position="212"/>
        <end position="271"/>
    </location>
</feature>
<evidence type="ECO:0000256" key="7">
    <source>
        <dbReference type="ARBA" id="ARBA00022771"/>
    </source>
</evidence>
<dbReference type="Proteomes" id="UP001347796">
    <property type="component" value="Unassembled WGS sequence"/>
</dbReference>
<sequence length="457" mass="52264">MENPIHREWILDTIDQLRGRKARPDLERICHMLERKYGLSSSVTESCLERLVDSEIVMKVDYKGNTSYRHAAKWRKSHLKGVVMNSTSASRNLVEAVLDCESCNTDELSRGANIRDIELWFQTHETERLKCPINVALQREIDAGRIEKLNNGNYSVRIGKTKTPKNTTKSDKLVPSRRGRPPKNKKKLKRNYSYEDDMEYEPPCSSKKQYGEEKCDFCSQTAEFNKLGVPEFLLICKDCNAKAHPSCMEYTEELSRRAYQSQWQCIDCKTCCMCDDSGDPDLMLFCDGCDKGYHMNCHQPPVPHKPQGKWICAECEIEGVSVEILELQERILANKNNNVGETSLPLTPCESPQFDHQPTYRAVPHIQKPKILSKDPKLDGVYYPDASDWSIEDVVSFIASVGFLEQSQAFREQEIDGKSLLLMKRSDVLTGLSIRLGPALKIYKHVQKLQTASQDIR</sequence>
<keyword evidence="10" id="KW-0156">Chromatin regulator</keyword>
<dbReference type="PANTHER" id="PTHR12247:SF139">
    <property type="entry name" value="ATHERIN-RELATED"/>
    <property type="match status" value="1"/>
</dbReference>
<dbReference type="FunFam" id="3.30.40.10:FF:000005">
    <property type="entry name" value="zinc finger protein isoform X1"/>
    <property type="match status" value="1"/>
</dbReference>
<evidence type="ECO:0000256" key="10">
    <source>
        <dbReference type="ARBA" id="ARBA00022853"/>
    </source>
</evidence>
<dbReference type="CDD" id="cd15527">
    <property type="entry name" value="PHD2_KAT6A_6B"/>
    <property type="match status" value="1"/>
</dbReference>
<dbReference type="PROSITE" id="PS50105">
    <property type="entry name" value="SAM_DOMAIN"/>
    <property type="match status" value="1"/>
</dbReference>
<keyword evidence="8" id="KW-0862">Zinc</keyword>
<gene>
    <name evidence="19" type="ORF">SNE40_011632</name>
</gene>
<reference evidence="19 20" key="1">
    <citation type="submission" date="2024-01" db="EMBL/GenBank/DDBJ databases">
        <title>The genome of the rayed Mediterranean limpet Patella caerulea (Linnaeus, 1758).</title>
        <authorList>
            <person name="Anh-Thu Weber A."/>
            <person name="Halstead-Nussloch G."/>
        </authorList>
    </citation>
    <scope>NUCLEOTIDE SEQUENCE [LARGE SCALE GENOMIC DNA]</scope>
    <source>
        <strain evidence="19">AATW-2023a</strain>
        <tissue evidence="19">Whole specimen</tissue>
    </source>
</reference>
<comment type="subcellular location">
    <subcellularLocation>
        <location evidence="1">Nucleus</location>
    </subcellularLocation>
</comment>
<dbReference type="SMART" id="SM00454">
    <property type="entry name" value="SAM"/>
    <property type="match status" value="1"/>
</dbReference>
<keyword evidence="4" id="KW-0597">Phosphoprotein</keyword>
<evidence type="ECO:0000256" key="6">
    <source>
        <dbReference type="ARBA" id="ARBA00022737"/>
    </source>
</evidence>
<protein>
    <recommendedName>
        <fullName evidence="21">Histone acetyltransferase</fullName>
    </recommendedName>
</protein>
<dbReference type="Gene3D" id="1.10.150.50">
    <property type="entry name" value="Transcription Factor, Ets-1"/>
    <property type="match status" value="1"/>
</dbReference>
<keyword evidence="9" id="KW-0832">Ubl conjugation</keyword>
<evidence type="ECO:0000256" key="14">
    <source>
        <dbReference type="PROSITE-ProRule" id="PRU00146"/>
    </source>
</evidence>